<proteinExistence type="predicted"/>
<evidence type="ECO:0000256" key="1">
    <source>
        <dbReference type="SAM" id="MobiDB-lite"/>
    </source>
</evidence>
<keyword evidence="3" id="KW-1185">Reference proteome</keyword>
<dbReference type="RefSeq" id="WP_075071571.1">
    <property type="nucleotide sequence ID" value="NZ_CP011454.1"/>
</dbReference>
<name>A0A143BNM3_9BACT</name>
<dbReference type="EMBL" id="CP011454">
    <property type="protein sequence ID" value="AMW06233.1"/>
    <property type="molecule type" value="Genomic_DNA"/>
</dbReference>
<feature type="compositionally biased region" description="Gly residues" evidence="1">
    <location>
        <begin position="206"/>
        <end position="216"/>
    </location>
</feature>
<sequence>MSFSPAQRDALAALATAIIDGAPPAAESIPELAARCEARLGSLPPHRRQLVGTALSVLGSGATVALAIQRVRPFAQLAPVDQARCVAAWADSSLPPIRSAWQSVRRLVLSVHYARPEVAAAIGYGGPFRLRQSLHPWEGALPEGTSPVPGEPVARGRVILPNIIDPDPVPVGVVPGHQVTGNVQRTADVVVIGTARRRRGDRRPAGRGGLSGGDAGIGRVAYPQ</sequence>
<accession>A0A143BNM3</accession>
<feature type="region of interest" description="Disordered" evidence="1">
    <location>
        <begin position="197"/>
        <end position="224"/>
    </location>
</feature>
<dbReference type="Proteomes" id="UP000076404">
    <property type="component" value="Chromosome"/>
</dbReference>
<dbReference type="KEGG" id="gph:GEMMAAP_18485"/>
<dbReference type="AlphaFoldDB" id="A0A143BNM3"/>
<protein>
    <submittedName>
        <fullName evidence="2">Uncharacterized protein</fullName>
    </submittedName>
</protein>
<reference evidence="2 3" key="2">
    <citation type="journal article" date="2016" name="Environ. Microbiol. Rep.">
        <title>Metagenomic evidence for the presence of phototrophic Gemmatimonadetes bacteria in diverse environments.</title>
        <authorList>
            <person name="Zeng Y."/>
            <person name="Baumbach J."/>
            <person name="Barbosa E.G."/>
            <person name="Azevedo V."/>
            <person name="Zhang C."/>
            <person name="Koblizek M."/>
        </authorList>
    </citation>
    <scope>NUCLEOTIDE SEQUENCE [LARGE SCALE GENOMIC DNA]</scope>
    <source>
        <strain evidence="2 3">AP64</strain>
    </source>
</reference>
<gene>
    <name evidence="2" type="ORF">GEMMAAP_18485</name>
</gene>
<dbReference type="STRING" id="1379270.GEMMAAP_18485"/>
<organism evidence="2 3">
    <name type="scientific">Gemmatimonas phototrophica</name>
    <dbReference type="NCBI Taxonomy" id="1379270"/>
    <lineage>
        <taxon>Bacteria</taxon>
        <taxon>Pseudomonadati</taxon>
        <taxon>Gemmatimonadota</taxon>
        <taxon>Gemmatimonadia</taxon>
        <taxon>Gemmatimonadales</taxon>
        <taxon>Gemmatimonadaceae</taxon>
        <taxon>Gemmatimonas</taxon>
    </lineage>
</organism>
<evidence type="ECO:0000313" key="3">
    <source>
        <dbReference type="Proteomes" id="UP000076404"/>
    </source>
</evidence>
<evidence type="ECO:0000313" key="2">
    <source>
        <dbReference type="EMBL" id="AMW06233.1"/>
    </source>
</evidence>
<reference evidence="2 3" key="1">
    <citation type="journal article" date="2014" name="Proc. Natl. Acad. Sci. U.S.A.">
        <title>Functional type 2 photosynthetic reaction centers found in the rare bacterial phylum Gemmatimonadetes.</title>
        <authorList>
            <person name="Zeng Y."/>
            <person name="Feng F."/>
            <person name="Medova H."/>
            <person name="Dean J."/>
            <person name="Koblizek M."/>
        </authorList>
    </citation>
    <scope>NUCLEOTIDE SEQUENCE [LARGE SCALE GENOMIC DNA]</scope>
    <source>
        <strain evidence="2 3">AP64</strain>
    </source>
</reference>